<proteinExistence type="predicted"/>
<gene>
    <name evidence="2" type="ORF">SAMN05216203_0448</name>
</gene>
<reference evidence="2 3" key="1">
    <citation type="submission" date="2016-10" db="EMBL/GenBank/DDBJ databases">
        <authorList>
            <person name="de Groot N.N."/>
        </authorList>
    </citation>
    <scope>NUCLEOTIDE SEQUENCE [LARGE SCALE GENOMIC DNA]</scope>
    <source>
        <strain evidence="2 3">CGMCC 1.9167</strain>
    </source>
</reference>
<dbReference type="EMBL" id="FOYW01000001">
    <property type="protein sequence ID" value="SFR45342.1"/>
    <property type="molecule type" value="Genomic_DNA"/>
</dbReference>
<dbReference type="PANTHER" id="PTHR12286">
    <property type="entry name" value="SACCHAROPINE DEHYDROGENASE-LIKE OXIDOREDUCTASE"/>
    <property type="match status" value="1"/>
</dbReference>
<keyword evidence="3" id="KW-1185">Reference proteome</keyword>
<evidence type="ECO:0000259" key="1">
    <source>
        <dbReference type="Pfam" id="PF03435"/>
    </source>
</evidence>
<dbReference type="GO" id="GO:0009247">
    <property type="term" value="P:glycolipid biosynthetic process"/>
    <property type="evidence" value="ECO:0007669"/>
    <property type="project" value="TreeGrafter"/>
</dbReference>
<evidence type="ECO:0000313" key="2">
    <source>
        <dbReference type="EMBL" id="SFR45342.1"/>
    </source>
</evidence>
<dbReference type="InterPro" id="IPR036291">
    <property type="entry name" value="NAD(P)-bd_dom_sf"/>
</dbReference>
<feature type="domain" description="Saccharopine dehydrogenase NADP binding" evidence="1">
    <location>
        <begin position="7"/>
        <end position="145"/>
    </location>
</feature>
<dbReference type="PANTHER" id="PTHR12286:SF5">
    <property type="entry name" value="SACCHAROPINE DEHYDROGENASE-LIKE OXIDOREDUCTASE"/>
    <property type="match status" value="1"/>
</dbReference>
<sequence>MDSGFDIVLFGATSFVGRIVTQRLAERHGFDGTKASGNDGKPVRWAIAGRSKARLDALRDELGPAGTDLPMIIADAEDDDSLRALCEQTRVVISTVGPYALHGEPLVRACVESGTDYCDLTGEVQWIRRMVQLYEERAKATGARIVHCCGFDSVPSDLGVWHLQQEAIDRFGTPCHQVKMRVKAARGGLSGGTVASLMNVIREASSNKALRKELADPFSICPPDHRSVQRQPNVKAAEYDSDFEVWVAPFVMAAINTRVVHRSNALQDAPYSTEFQYDEAMMTGRGLKGRARALAMVGALGGFTLATAIKPTRWVLEKFVVPSPGEGPDKEAQAKGFYDLRFIGKTEGGQTITTKVTGQGDPGYGSTSRILAQAAECLAFDIGEDHGGGFWTPASLLDGHLLKRLEQHAAMKFEVLMGR</sequence>
<dbReference type="OrthoDB" id="4420885at2"/>
<dbReference type="SUPFAM" id="SSF51735">
    <property type="entry name" value="NAD(P)-binding Rossmann-fold domains"/>
    <property type="match status" value="1"/>
</dbReference>
<accession>A0A1I6GT00</accession>
<dbReference type="InterPro" id="IPR005097">
    <property type="entry name" value="Sacchrp_dh_NADP-bd"/>
</dbReference>
<protein>
    <submittedName>
        <fullName evidence="2">Uncharacterized conserved protein</fullName>
    </submittedName>
</protein>
<dbReference type="Gene3D" id="3.40.50.720">
    <property type="entry name" value="NAD(P)-binding Rossmann-like Domain"/>
    <property type="match status" value="1"/>
</dbReference>
<dbReference type="GO" id="GO:0005886">
    <property type="term" value="C:plasma membrane"/>
    <property type="evidence" value="ECO:0007669"/>
    <property type="project" value="TreeGrafter"/>
</dbReference>
<dbReference type="AlphaFoldDB" id="A0A1I6GT00"/>
<dbReference type="Pfam" id="PF03435">
    <property type="entry name" value="Sacchrp_dh_NADP"/>
    <property type="match status" value="1"/>
</dbReference>
<organism evidence="2 3">
    <name type="scientific">Marinobacter daqiaonensis</name>
    <dbReference type="NCBI Taxonomy" id="650891"/>
    <lineage>
        <taxon>Bacteria</taxon>
        <taxon>Pseudomonadati</taxon>
        <taxon>Pseudomonadota</taxon>
        <taxon>Gammaproteobacteria</taxon>
        <taxon>Pseudomonadales</taxon>
        <taxon>Marinobacteraceae</taxon>
        <taxon>Marinobacter</taxon>
    </lineage>
</organism>
<dbReference type="Proteomes" id="UP000198644">
    <property type="component" value="Unassembled WGS sequence"/>
</dbReference>
<evidence type="ECO:0000313" key="3">
    <source>
        <dbReference type="Proteomes" id="UP000198644"/>
    </source>
</evidence>
<dbReference type="STRING" id="650891.SAMN05216203_0448"/>
<name>A0A1I6GT00_9GAMM</name>
<dbReference type="InterPro" id="IPR051276">
    <property type="entry name" value="Saccharopine_DH-like_oxidrdct"/>
</dbReference>
<dbReference type="RefSeq" id="WP_092008668.1">
    <property type="nucleotide sequence ID" value="NZ_FOYW01000001.1"/>
</dbReference>